<dbReference type="Pfam" id="PF14732">
    <property type="entry name" value="UAE_UbL"/>
    <property type="match status" value="1"/>
</dbReference>
<feature type="binding site" evidence="14">
    <location>
        <position position="154"/>
    </location>
    <ligand>
        <name>Zn(2+)</name>
        <dbReference type="ChEBI" id="CHEBI:29105"/>
    </ligand>
</feature>
<feature type="binding site" evidence="14">
    <location>
        <position position="425"/>
    </location>
    <ligand>
        <name>Zn(2+)</name>
        <dbReference type="ChEBI" id="CHEBI:29105"/>
    </ligand>
</feature>
<dbReference type="InterPro" id="IPR042449">
    <property type="entry name" value="Ub-E1_IAD_1"/>
</dbReference>
<keyword evidence="19" id="KW-1185">Reference proteome</keyword>
<name>A0A1I7XV64_9BILA</name>
<keyword evidence="5 11" id="KW-0479">Metal-binding</keyword>
<dbReference type="GO" id="GO:0031510">
    <property type="term" value="C:SUMO activating enzyme complex"/>
    <property type="evidence" value="ECO:0007669"/>
    <property type="project" value="UniProtKB-UniRule"/>
</dbReference>
<dbReference type="InterPro" id="IPR023318">
    <property type="entry name" value="Ub_act_enz_dom_a_sf"/>
</dbReference>
<keyword evidence="9 11" id="KW-0067">ATP-binding</keyword>
<feature type="compositionally biased region" description="Acidic residues" evidence="16">
    <location>
        <begin position="523"/>
        <end position="532"/>
    </location>
</feature>
<dbReference type="FunFam" id="3.40.50.720:FF:000618">
    <property type="entry name" value="SUMO-activating enzyme subunit 2"/>
    <property type="match status" value="1"/>
</dbReference>
<comment type="subcellular location">
    <subcellularLocation>
        <location evidence="1">Nucleus</location>
    </subcellularLocation>
</comment>
<dbReference type="PIRSF" id="PIRSF039133">
    <property type="entry name" value="SUMO_E1B"/>
    <property type="match status" value="1"/>
</dbReference>
<evidence type="ECO:0000256" key="15">
    <source>
        <dbReference type="PROSITE-ProRule" id="PRU10132"/>
    </source>
</evidence>
<evidence type="ECO:0000256" key="16">
    <source>
        <dbReference type="SAM" id="MobiDB-lite"/>
    </source>
</evidence>
<evidence type="ECO:0000256" key="1">
    <source>
        <dbReference type="ARBA" id="ARBA00004123"/>
    </source>
</evidence>
<evidence type="ECO:0000259" key="17">
    <source>
        <dbReference type="Pfam" id="PF00899"/>
    </source>
</evidence>
<evidence type="ECO:0000256" key="12">
    <source>
        <dbReference type="PIRSR" id="PIRSR039133-1"/>
    </source>
</evidence>
<dbReference type="PANTHER" id="PTHR10953:SF5">
    <property type="entry name" value="SUMO-ACTIVATING ENZYME SUBUNIT 2"/>
    <property type="match status" value="1"/>
</dbReference>
<evidence type="ECO:0000256" key="3">
    <source>
        <dbReference type="ARBA" id="ARBA00005673"/>
    </source>
</evidence>
<dbReference type="GO" id="GO:0005737">
    <property type="term" value="C:cytoplasm"/>
    <property type="evidence" value="ECO:0007669"/>
    <property type="project" value="TreeGrafter"/>
</dbReference>
<dbReference type="Gene3D" id="1.10.10.520">
    <property type="entry name" value="Ubiquitin activating enzymes (Uba3). Chain: B, domain 2"/>
    <property type="match status" value="1"/>
</dbReference>
<feature type="region of interest" description="Disordered" evidence="16">
    <location>
        <begin position="202"/>
        <end position="222"/>
    </location>
</feature>
<dbReference type="SUPFAM" id="SSF69572">
    <property type="entry name" value="Activating enzymes of the ubiquitin-like proteins"/>
    <property type="match status" value="1"/>
</dbReference>
<evidence type="ECO:0000256" key="2">
    <source>
        <dbReference type="ARBA" id="ARBA00004718"/>
    </source>
</evidence>
<keyword evidence="4" id="KW-0808">Transferase</keyword>
<dbReference type="FunFam" id="3.50.50.80:FF:000002">
    <property type="entry name" value="SUMO-activating enzyme subunit 2"/>
    <property type="match status" value="1"/>
</dbReference>
<keyword evidence="10" id="KW-0539">Nucleus</keyword>
<evidence type="ECO:0000256" key="10">
    <source>
        <dbReference type="ARBA" id="ARBA00023242"/>
    </source>
</evidence>
<evidence type="ECO:0000313" key="19">
    <source>
        <dbReference type="Proteomes" id="UP000095287"/>
    </source>
</evidence>
<dbReference type="Pfam" id="PF00899">
    <property type="entry name" value="ThiF"/>
    <property type="match status" value="1"/>
</dbReference>
<dbReference type="Proteomes" id="UP000095287">
    <property type="component" value="Unplaced"/>
</dbReference>
<feature type="region of interest" description="Disordered" evidence="16">
    <location>
        <begin position="523"/>
        <end position="563"/>
    </location>
</feature>
<protein>
    <recommendedName>
        <fullName evidence="11">SUMO-activating enzyme subunit</fullName>
    </recommendedName>
</protein>
<evidence type="ECO:0000256" key="11">
    <source>
        <dbReference type="PIRNR" id="PIRNR039133"/>
    </source>
</evidence>
<dbReference type="PANTHER" id="PTHR10953">
    <property type="entry name" value="UBIQUITIN-ACTIVATING ENZYME E1"/>
    <property type="match status" value="1"/>
</dbReference>
<dbReference type="GO" id="GO:0046872">
    <property type="term" value="F:metal ion binding"/>
    <property type="evidence" value="ECO:0007669"/>
    <property type="project" value="UniProtKB-KW"/>
</dbReference>
<reference evidence="20" key="1">
    <citation type="submission" date="2016-11" db="UniProtKB">
        <authorList>
            <consortium name="WormBaseParasite"/>
        </authorList>
    </citation>
    <scope>IDENTIFICATION</scope>
</reference>
<feature type="binding site" evidence="13">
    <location>
        <begin position="113"/>
        <end position="118"/>
    </location>
    <ligand>
        <name>ATP</name>
        <dbReference type="ChEBI" id="CHEBI:30616"/>
    </ligand>
</feature>
<dbReference type="InterPro" id="IPR000594">
    <property type="entry name" value="ThiF_NAD_FAD-bd"/>
</dbReference>
<feature type="binding site" evidence="13">
    <location>
        <position position="68"/>
    </location>
    <ligand>
        <name>ATP</name>
        <dbReference type="ChEBI" id="CHEBI:30616"/>
    </ligand>
</feature>
<dbReference type="GO" id="GO:0016925">
    <property type="term" value="P:protein sumoylation"/>
    <property type="evidence" value="ECO:0007669"/>
    <property type="project" value="UniProtKB-UniRule"/>
</dbReference>
<feature type="binding site" evidence="13">
    <location>
        <begin position="20"/>
        <end position="25"/>
    </location>
    <ligand>
        <name>ATP</name>
        <dbReference type="ChEBI" id="CHEBI:30616"/>
    </ligand>
</feature>
<dbReference type="AlphaFoldDB" id="A0A1I7XV64"/>
<dbReference type="InterPro" id="IPR030661">
    <property type="entry name" value="Uba2"/>
</dbReference>
<feature type="binding site" evidence="13">
    <location>
        <begin position="52"/>
        <end position="55"/>
    </location>
    <ligand>
        <name>ATP</name>
        <dbReference type="ChEBI" id="CHEBI:30616"/>
    </ligand>
</feature>
<keyword evidence="7 11" id="KW-0833">Ubl conjugation pathway</keyword>
<comment type="pathway">
    <text evidence="2 11">Protein modification; protein sumoylation.</text>
</comment>
<evidence type="ECO:0000256" key="8">
    <source>
        <dbReference type="ARBA" id="ARBA00022833"/>
    </source>
</evidence>
<proteinExistence type="inferred from homology"/>
<dbReference type="UniPathway" id="UPA00886"/>
<dbReference type="Gene3D" id="3.50.50.80">
    <property type="entry name" value="Ubiquitin-activating enzyme E1, inactive adenylation domain, subdomain 1"/>
    <property type="match status" value="1"/>
</dbReference>
<evidence type="ECO:0000256" key="6">
    <source>
        <dbReference type="ARBA" id="ARBA00022741"/>
    </source>
</evidence>
<dbReference type="GO" id="GO:0016740">
    <property type="term" value="F:transferase activity"/>
    <property type="evidence" value="ECO:0007669"/>
    <property type="project" value="UniProtKB-KW"/>
</dbReference>
<evidence type="ECO:0000256" key="5">
    <source>
        <dbReference type="ARBA" id="ARBA00022723"/>
    </source>
</evidence>
<dbReference type="GO" id="GO:0005524">
    <property type="term" value="F:ATP binding"/>
    <property type="evidence" value="ECO:0007669"/>
    <property type="project" value="UniProtKB-UniRule"/>
</dbReference>
<evidence type="ECO:0000259" key="18">
    <source>
        <dbReference type="Pfam" id="PF14732"/>
    </source>
</evidence>
<sequence length="563" mass="63214">MTWRTDEYKKRLERPLLVIGAGGIGCELLKNLVLSGFKNIEVIDLDTIDVSNLNRQFLFRKEHVGKSKAEVASAAVKEMCPSVNIKHYHDSVLSDTYDIKFFGRFMMVISALDNKKARYHVNRMCLAARVPLIESGTAGYLGQLSVVVKGRSACYECEPQVIQKSFPGCTIRNTPSEPIHCIVWAKHLFNLLFGEHDPDDDITPELESAGTSSEEAESGTATKISTRKWAEDHNYDLHHLFDKLFSSDIKCLASLTDLWKDRKKPQPLSYNDVLEQGEGSSGTESLKSNEVWSLRAWVNTFDESLARLRNNMKTPEGEPDKVLAWDKDDEDAMKFVAAAANIRSHIFSIPLKSLFDVKSMAGNIIPAIATTNAIIAGMVVVEALKISNSQFDDLKTIFINSQPNYRGKLFVDTHPQVPQKKCYVCSDRREVAIKLNVNKMTVKQLETKIIKDHFCFVQPDVMETKTFQIVISSDGDTDASMVKKLSEMGISGGSQLEVDDFVQQFGKLYINIVNDDELDEDDFDIVDDTGDTEETRKRRIDEEAASESKRVRVDGDAPNAMEV</sequence>
<dbReference type="WBParaSite" id="L893_g10.t1">
    <property type="protein sequence ID" value="L893_g10.t1"/>
    <property type="gene ID" value="L893_g10"/>
</dbReference>
<evidence type="ECO:0000256" key="9">
    <source>
        <dbReference type="ARBA" id="ARBA00022840"/>
    </source>
</evidence>
<evidence type="ECO:0000313" key="20">
    <source>
        <dbReference type="WBParaSite" id="L893_g10.t1"/>
    </source>
</evidence>
<dbReference type="PROSITE" id="PS00865">
    <property type="entry name" value="UBIQUITIN_ACTIVAT_2"/>
    <property type="match status" value="1"/>
</dbReference>
<comment type="subunit">
    <text evidence="11">Heterodimer.</text>
</comment>
<feature type="active site" description="Glycyl thioester intermediate" evidence="12 15">
    <location>
        <position position="169"/>
    </location>
</feature>
<feature type="compositionally biased region" description="Basic and acidic residues" evidence="16">
    <location>
        <begin position="533"/>
        <end position="555"/>
    </location>
</feature>
<evidence type="ECO:0000256" key="13">
    <source>
        <dbReference type="PIRSR" id="PIRSR039133-2"/>
    </source>
</evidence>
<dbReference type="InterPro" id="IPR033127">
    <property type="entry name" value="UBQ-activ_enz_E1_Cys_AS"/>
</dbReference>
<dbReference type="GO" id="GO:0019948">
    <property type="term" value="F:SUMO activating enzyme activity"/>
    <property type="evidence" value="ECO:0007669"/>
    <property type="project" value="UniProtKB-UniRule"/>
</dbReference>
<dbReference type="InterPro" id="IPR028077">
    <property type="entry name" value="UAE_UbL_dom"/>
</dbReference>
<comment type="similarity">
    <text evidence="3 11">Belongs to the ubiquitin-activating E1 family.</text>
</comment>
<dbReference type="Gene3D" id="3.10.290.20">
    <property type="entry name" value="Ubiquitin-like 2 activating enzyme e1b. Chain: B, domain 3"/>
    <property type="match status" value="1"/>
</dbReference>
<keyword evidence="8 11" id="KW-0862">Zinc</keyword>
<evidence type="ECO:0000256" key="7">
    <source>
        <dbReference type="ARBA" id="ARBA00022786"/>
    </source>
</evidence>
<feature type="domain" description="Ubiquitin/SUMO-activating enzyme ubiquitin-like" evidence="18">
    <location>
        <begin position="434"/>
        <end position="518"/>
    </location>
</feature>
<evidence type="ECO:0000256" key="14">
    <source>
        <dbReference type="PIRSR" id="PIRSR039133-3"/>
    </source>
</evidence>
<feature type="domain" description="THIF-type NAD/FAD binding fold" evidence="17">
    <location>
        <begin position="4"/>
        <end position="390"/>
    </location>
</feature>
<dbReference type="InterPro" id="IPR035985">
    <property type="entry name" value="Ubiquitin-activating_enz"/>
</dbReference>
<feature type="binding site" evidence="14">
    <location>
        <position position="157"/>
    </location>
    <ligand>
        <name>Zn(2+)</name>
        <dbReference type="ChEBI" id="CHEBI:29105"/>
    </ligand>
</feature>
<feature type="binding site" evidence="13">
    <location>
        <position position="44"/>
    </location>
    <ligand>
        <name>ATP</name>
        <dbReference type="ChEBI" id="CHEBI:30616"/>
    </ligand>
</feature>
<organism evidence="19 20">
    <name type="scientific">Steinernema glaseri</name>
    <dbReference type="NCBI Taxonomy" id="37863"/>
    <lineage>
        <taxon>Eukaryota</taxon>
        <taxon>Metazoa</taxon>
        <taxon>Ecdysozoa</taxon>
        <taxon>Nematoda</taxon>
        <taxon>Chromadorea</taxon>
        <taxon>Rhabditida</taxon>
        <taxon>Tylenchina</taxon>
        <taxon>Panagrolaimomorpha</taxon>
        <taxon>Strongyloidoidea</taxon>
        <taxon>Steinernematidae</taxon>
        <taxon>Steinernema</taxon>
    </lineage>
</organism>
<accession>A0A1I7XV64</accession>
<feature type="compositionally biased region" description="Low complexity" evidence="16">
    <location>
        <begin position="207"/>
        <end position="222"/>
    </location>
</feature>
<dbReference type="PROSITE" id="PS51257">
    <property type="entry name" value="PROKAR_LIPOPROTEIN"/>
    <property type="match status" value="1"/>
</dbReference>
<keyword evidence="6 11" id="KW-0547">Nucleotide-binding</keyword>
<evidence type="ECO:0000256" key="4">
    <source>
        <dbReference type="ARBA" id="ARBA00022679"/>
    </source>
</evidence>
<feature type="binding site" evidence="14">
    <location>
        <position position="422"/>
    </location>
    <ligand>
        <name>Zn(2+)</name>
        <dbReference type="ChEBI" id="CHEBI:29105"/>
    </ligand>
</feature>
<dbReference type="InterPro" id="IPR045886">
    <property type="entry name" value="ThiF/MoeB/HesA"/>
</dbReference>